<evidence type="ECO:0000313" key="5">
    <source>
        <dbReference type="EMBL" id="KAJ8867069.1"/>
    </source>
</evidence>
<protein>
    <recommendedName>
        <fullName evidence="2">5'-nucleotidase</fullName>
        <ecNumber evidence="2">3.1.3.5</ecNumber>
    </recommendedName>
</protein>
<dbReference type="PANTHER" id="PTHR11575:SF24">
    <property type="entry name" value="5'-NUCLEOTIDASE"/>
    <property type="match status" value="1"/>
</dbReference>
<comment type="catalytic activity">
    <reaction evidence="1">
        <text>a ribonucleoside 5'-phosphate + H2O = a ribonucleoside + phosphate</text>
        <dbReference type="Rhea" id="RHEA:12484"/>
        <dbReference type="ChEBI" id="CHEBI:15377"/>
        <dbReference type="ChEBI" id="CHEBI:18254"/>
        <dbReference type="ChEBI" id="CHEBI:43474"/>
        <dbReference type="ChEBI" id="CHEBI:58043"/>
        <dbReference type="EC" id="3.1.3.5"/>
    </reaction>
</comment>
<keyword evidence="4" id="KW-0472">Membrane</keyword>
<sequence>MQRRAYIGALFNVLTYLASFHGCWSGLYLSHCFHAIPGVVVLLWRCEAGFREGKSITARSLMTGQAEQRAREYLSLTYVSPLASHQANRFNPCRVTGFFSQWQSCRTMPLVGGFSRGSPVSPAPFIPVLLHTHSNHRHRLSKKKFNTEAWQRSVQRTDVSVIRRGSAAQSTTSLGRCARRRKRGVLLSYFRHLGQEDGRCDSPNSIHVELVSEGRDMEVPKVRPGIAPEKFAIGHSANVGHISPHSEVQVCGRGCADVGHISPHSEVQVCGRGCTDVGHISPHSEVQVCGRGCTDVGHISPHSEVQVCGRGCTDVGHISPHSEVQVCGRGCTDVGHISPHSEVQVCGRGCADVGHISPHSEVQVCGRGCTDVGHISPHSEVQVCGRGCADVGHISPHSEVQVCGRDCTDVGHISPHSEVQVCGRGCADVGHISPHSAVQMYDTFHHTVQYKSVDAVVQMYDTFHHTVQYKSVDAVVQMYDTFHHTVQYKSVDAVVQMYDTFHHTVQYKSVDASLGNHEFDDNVAGLVPFITNVTCPVLCANVDLTEEPTLAATHLSNSTILEVGGVKIGVIGYLTPDTKKTDPNKKEYLQYAKLQMLQGRGTCTDQELQIQTLQGRGTCTAQELQIQILRTVPSISLHQHSCRRLSSAEVSFLPAWGICIIVVGGIVKLLLGEAFRLLLSDRPRPRSVSVGEDTKPDFPVLSPTLTFPLGSEGLYEDTRLNPIALPIDVASGFLSLISRCLYRKAYKQSAFHFHNVVNKFFLLSCCEHRQLSPFLQATNTSHNLKMSRLLAAILITGAQCVVRASIGTVCHDLVAPARHGGIHMASEQGQVAGERIVGIALRRLVDSRAGKDLKIPETGTKPESSRMRVRCVKARLHDDSSYHDSSYHESSMSVIEVRMERRRNERAKEPEDPRENPLTNGIVRHDSHMRKSADSAGD</sequence>
<dbReference type="EC" id="3.1.3.5" evidence="2"/>
<feature type="compositionally biased region" description="Basic and acidic residues" evidence="3">
    <location>
        <begin position="923"/>
        <end position="938"/>
    </location>
</feature>
<dbReference type="InterPro" id="IPR029052">
    <property type="entry name" value="Metallo-depent_PP-like"/>
</dbReference>
<organism evidence="5 6">
    <name type="scientific">Dryococelus australis</name>
    <dbReference type="NCBI Taxonomy" id="614101"/>
    <lineage>
        <taxon>Eukaryota</taxon>
        <taxon>Metazoa</taxon>
        <taxon>Ecdysozoa</taxon>
        <taxon>Arthropoda</taxon>
        <taxon>Hexapoda</taxon>
        <taxon>Insecta</taxon>
        <taxon>Pterygota</taxon>
        <taxon>Neoptera</taxon>
        <taxon>Polyneoptera</taxon>
        <taxon>Phasmatodea</taxon>
        <taxon>Verophasmatodea</taxon>
        <taxon>Anareolatae</taxon>
        <taxon>Phasmatidae</taxon>
        <taxon>Eurycanthinae</taxon>
        <taxon>Dryococelus</taxon>
    </lineage>
</organism>
<evidence type="ECO:0000256" key="4">
    <source>
        <dbReference type="SAM" id="Phobius"/>
    </source>
</evidence>
<comment type="caution">
    <text evidence="5">The sequence shown here is derived from an EMBL/GenBank/DDBJ whole genome shotgun (WGS) entry which is preliminary data.</text>
</comment>
<proteinExistence type="predicted"/>
<dbReference type="EMBL" id="JARBHB010000016">
    <property type="protein sequence ID" value="KAJ8867069.1"/>
    <property type="molecule type" value="Genomic_DNA"/>
</dbReference>
<keyword evidence="4" id="KW-0812">Transmembrane</keyword>
<evidence type="ECO:0000256" key="3">
    <source>
        <dbReference type="SAM" id="MobiDB-lite"/>
    </source>
</evidence>
<feature type="region of interest" description="Disordered" evidence="3">
    <location>
        <begin position="898"/>
        <end position="938"/>
    </location>
</feature>
<dbReference type="PANTHER" id="PTHR11575">
    <property type="entry name" value="5'-NUCLEOTIDASE-RELATED"/>
    <property type="match status" value="1"/>
</dbReference>
<evidence type="ECO:0000313" key="6">
    <source>
        <dbReference type="Proteomes" id="UP001159363"/>
    </source>
</evidence>
<dbReference type="InterPro" id="IPR006179">
    <property type="entry name" value="5_nucleotidase/apyrase"/>
</dbReference>
<reference evidence="5 6" key="1">
    <citation type="submission" date="2023-02" db="EMBL/GenBank/DDBJ databases">
        <title>LHISI_Scaffold_Assembly.</title>
        <authorList>
            <person name="Stuart O.P."/>
            <person name="Cleave R."/>
            <person name="Magrath M.J.L."/>
            <person name="Mikheyev A.S."/>
        </authorList>
    </citation>
    <scope>NUCLEOTIDE SEQUENCE [LARGE SCALE GENOMIC DNA]</scope>
    <source>
        <strain evidence="5">Daus_M_001</strain>
        <tissue evidence="5">Leg muscle</tissue>
    </source>
</reference>
<accession>A0ABQ9G3M7</accession>
<evidence type="ECO:0000256" key="1">
    <source>
        <dbReference type="ARBA" id="ARBA00000815"/>
    </source>
</evidence>
<keyword evidence="6" id="KW-1185">Reference proteome</keyword>
<dbReference type="Proteomes" id="UP001159363">
    <property type="component" value="Chromosome 15"/>
</dbReference>
<feature type="compositionally biased region" description="Basic and acidic residues" evidence="3">
    <location>
        <begin position="898"/>
        <end position="915"/>
    </location>
</feature>
<keyword evidence="4" id="KW-1133">Transmembrane helix</keyword>
<evidence type="ECO:0000256" key="2">
    <source>
        <dbReference type="ARBA" id="ARBA00012643"/>
    </source>
</evidence>
<dbReference type="Gene3D" id="3.60.21.10">
    <property type="match status" value="1"/>
</dbReference>
<gene>
    <name evidence="5" type="ORF">PR048_032931</name>
</gene>
<feature type="transmembrane region" description="Helical" evidence="4">
    <location>
        <begin position="7"/>
        <end position="29"/>
    </location>
</feature>
<name>A0ABQ9G3M7_9NEOP</name>
<dbReference type="SUPFAM" id="SSF56300">
    <property type="entry name" value="Metallo-dependent phosphatases"/>
    <property type="match status" value="1"/>
</dbReference>